<comment type="caution">
    <text evidence="2">The sequence shown here is derived from an EMBL/GenBank/DDBJ whole genome shotgun (WGS) entry which is preliminary data.</text>
</comment>
<dbReference type="EMBL" id="JAFIDN010000003">
    <property type="protein sequence ID" value="MBP3192067.1"/>
    <property type="molecule type" value="Genomic_DNA"/>
</dbReference>
<proteinExistence type="predicted"/>
<dbReference type="GO" id="GO:0046872">
    <property type="term" value="F:metal ion binding"/>
    <property type="evidence" value="ECO:0007669"/>
    <property type="project" value="InterPro"/>
</dbReference>
<evidence type="ECO:0000313" key="3">
    <source>
        <dbReference type="Proteomes" id="UP000673975"/>
    </source>
</evidence>
<feature type="domain" description="HMA" evidence="1">
    <location>
        <begin position="3"/>
        <end position="66"/>
    </location>
</feature>
<dbReference type="InterPro" id="IPR006121">
    <property type="entry name" value="HMA_dom"/>
</dbReference>
<dbReference type="InterPro" id="IPR036163">
    <property type="entry name" value="HMA_dom_sf"/>
</dbReference>
<dbReference type="Proteomes" id="UP000673975">
    <property type="component" value="Unassembled WGS sequence"/>
</dbReference>
<organism evidence="2 3">
    <name type="scientific">Natronogracilivirga saccharolytica</name>
    <dbReference type="NCBI Taxonomy" id="2812953"/>
    <lineage>
        <taxon>Bacteria</taxon>
        <taxon>Pseudomonadati</taxon>
        <taxon>Balneolota</taxon>
        <taxon>Balneolia</taxon>
        <taxon>Balneolales</taxon>
        <taxon>Cyclonatronaceae</taxon>
        <taxon>Natronogracilivirga</taxon>
    </lineage>
</organism>
<dbReference type="AlphaFoldDB" id="A0A8J7RIU2"/>
<dbReference type="PROSITE" id="PS50846">
    <property type="entry name" value="HMA_2"/>
    <property type="match status" value="1"/>
</dbReference>
<dbReference type="SUPFAM" id="SSF55008">
    <property type="entry name" value="HMA, heavy metal-associated domain"/>
    <property type="match status" value="1"/>
</dbReference>
<dbReference type="Pfam" id="PF00403">
    <property type="entry name" value="HMA"/>
    <property type="match status" value="1"/>
</dbReference>
<keyword evidence="3" id="KW-1185">Reference proteome</keyword>
<name>A0A8J7RIU2_9BACT</name>
<protein>
    <submittedName>
        <fullName evidence="2">Heavy-metal-associated domain-containing protein</fullName>
    </submittedName>
</protein>
<sequence length="71" mass="7542">MEKKEVFKVEGMSCSGCSGTVETALSQDDGVTLARVSHEDGTAEVHHTLTDREIIDIITGAGYTVTEKISG</sequence>
<evidence type="ECO:0000313" key="2">
    <source>
        <dbReference type="EMBL" id="MBP3192067.1"/>
    </source>
</evidence>
<dbReference type="Gene3D" id="3.30.70.100">
    <property type="match status" value="1"/>
</dbReference>
<gene>
    <name evidence="2" type="ORF">NATSA_05275</name>
</gene>
<dbReference type="CDD" id="cd00371">
    <property type="entry name" value="HMA"/>
    <property type="match status" value="1"/>
</dbReference>
<dbReference type="RefSeq" id="WP_210510963.1">
    <property type="nucleotide sequence ID" value="NZ_JAFIDN010000003.1"/>
</dbReference>
<reference evidence="2" key="1">
    <citation type="submission" date="2021-02" db="EMBL/GenBank/DDBJ databases">
        <title>Natronogracilivirga saccharolytica gen. nov. sp. nov. a new anaerobic, haloalkiliphilic carbohydrate-fermenting bacterium from soda lake and proposing of Cyclonatronumiaceae fam. nov. in the phylum Balneolaeota.</title>
        <authorList>
            <person name="Zhilina T.N."/>
            <person name="Sorokin D.Y."/>
            <person name="Zavarzina D.G."/>
            <person name="Toshchakov S.V."/>
            <person name="Kublanov I.V."/>
        </authorList>
    </citation>
    <scope>NUCLEOTIDE SEQUENCE</scope>
    <source>
        <strain evidence="2">Z-1702</strain>
    </source>
</reference>
<accession>A0A8J7RIU2</accession>
<evidence type="ECO:0000259" key="1">
    <source>
        <dbReference type="PROSITE" id="PS50846"/>
    </source>
</evidence>